<keyword evidence="1" id="KW-0479">Metal-binding</keyword>
<dbReference type="AlphaFoldDB" id="A0A8J7WGK6"/>
<proteinExistence type="predicted"/>
<dbReference type="GO" id="GO:0046872">
    <property type="term" value="F:metal ion binding"/>
    <property type="evidence" value="ECO:0007669"/>
    <property type="project" value="UniProtKB-KW"/>
</dbReference>
<dbReference type="InterPro" id="IPR002933">
    <property type="entry name" value="Peptidase_M20"/>
</dbReference>
<evidence type="ECO:0000256" key="1">
    <source>
        <dbReference type="PIRSR" id="PIRSR005962-1"/>
    </source>
</evidence>
<dbReference type="PANTHER" id="PTHR11014:SF63">
    <property type="entry name" value="METALLOPEPTIDASE, PUTATIVE (AFU_ORTHOLOGUE AFUA_6G09600)-RELATED"/>
    <property type="match status" value="1"/>
</dbReference>
<feature type="binding site" evidence="1">
    <location>
        <position position="399"/>
    </location>
    <ligand>
        <name>Mn(2+)</name>
        <dbReference type="ChEBI" id="CHEBI:29035"/>
        <label>2</label>
    </ligand>
</feature>
<dbReference type="InterPro" id="IPR011650">
    <property type="entry name" value="Peptidase_M20_dimer"/>
</dbReference>
<evidence type="ECO:0000313" key="3">
    <source>
        <dbReference type="EMBL" id="MBS2961751.1"/>
    </source>
</evidence>
<dbReference type="Gene3D" id="3.30.70.360">
    <property type="match status" value="1"/>
</dbReference>
<accession>A0A8J7WGK6</accession>
<dbReference type="InterPro" id="IPR017439">
    <property type="entry name" value="Amidohydrolase"/>
</dbReference>
<dbReference type="GO" id="GO:0016787">
    <property type="term" value="F:hydrolase activity"/>
    <property type="evidence" value="ECO:0007669"/>
    <property type="project" value="InterPro"/>
</dbReference>
<comment type="cofactor">
    <cofactor evidence="1">
        <name>Mn(2+)</name>
        <dbReference type="ChEBI" id="CHEBI:29035"/>
    </cofactor>
    <text evidence="1">The Mn(2+) ion enhances activity.</text>
</comment>
<dbReference type="EMBL" id="JAGSXH010000003">
    <property type="protein sequence ID" value="MBS2961751.1"/>
    <property type="molecule type" value="Genomic_DNA"/>
</dbReference>
<keyword evidence="1" id="KW-0464">Manganese</keyword>
<evidence type="ECO:0000313" key="4">
    <source>
        <dbReference type="Proteomes" id="UP000677913"/>
    </source>
</evidence>
<dbReference type="Pfam" id="PF01546">
    <property type="entry name" value="Peptidase_M20"/>
    <property type="match status" value="1"/>
</dbReference>
<evidence type="ECO:0000259" key="2">
    <source>
        <dbReference type="Pfam" id="PF07687"/>
    </source>
</evidence>
<gene>
    <name evidence="3" type="ORF">KGA66_01735</name>
</gene>
<sequence length="429" mass="45073">MSLSLPLGTTDRAADDAASSRLSAFLGQREPELIAFRRDIHAHPELGRREQRTTARIVERLEAAGLTPRILPIGSGVICDIDPAGRAVAGRPGPAHPRGRLALRADIDALPIQEAGELSFRSVVEGVSHACGHDVHTTAVLGAGLFLAEEARAGRLPRPVRLLFQPAEELLPGGAVDMVEAGALDGVGAVIGVHCDPKVDAGKIGLRPGPLTAACDTLTLRLSGPGGHTARPHLTVDLVFALAALVTQLPAALSRRMDPRAGVSLVWGAITAGNASNAIPQFGEVRGTLRAMDQRAWNQAPDVILELVDSIAATYGAKTELEYVRGVPPVVNDEHVVELMREAAHRVLAVPGGAGADGIVPVEQSMGGEDFSWYLQKVPGAMARLGVRTRGDATPRDLHQPTFHVDEAAIGVGVRFFTEVALAADRAAV</sequence>
<name>A0A8J7WGK6_9ACTN</name>
<feature type="binding site" evidence="1">
    <location>
        <position position="194"/>
    </location>
    <ligand>
        <name>Mn(2+)</name>
        <dbReference type="ChEBI" id="CHEBI:29035"/>
        <label>2</label>
    </ligand>
</feature>
<dbReference type="Gene3D" id="3.40.630.10">
    <property type="entry name" value="Zn peptidases"/>
    <property type="match status" value="1"/>
</dbReference>
<feature type="binding site" evidence="1">
    <location>
        <position position="169"/>
    </location>
    <ligand>
        <name>Mn(2+)</name>
        <dbReference type="ChEBI" id="CHEBI:29035"/>
        <label>2</label>
    </ligand>
</feature>
<comment type="caution">
    <text evidence="3">The sequence shown here is derived from an EMBL/GenBank/DDBJ whole genome shotgun (WGS) entry which is preliminary data.</text>
</comment>
<keyword evidence="4" id="KW-1185">Reference proteome</keyword>
<organism evidence="3 4">
    <name type="scientific">Actinocrinis puniceicyclus</name>
    <dbReference type="NCBI Taxonomy" id="977794"/>
    <lineage>
        <taxon>Bacteria</taxon>
        <taxon>Bacillati</taxon>
        <taxon>Actinomycetota</taxon>
        <taxon>Actinomycetes</taxon>
        <taxon>Catenulisporales</taxon>
        <taxon>Actinospicaceae</taxon>
        <taxon>Actinocrinis</taxon>
    </lineage>
</organism>
<dbReference type="PIRSF" id="PIRSF005962">
    <property type="entry name" value="Pept_M20D_amidohydro"/>
    <property type="match status" value="1"/>
</dbReference>
<feature type="binding site" evidence="1">
    <location>
        <position position="133"/>
    </location>
    <ligand>
        <name>Mn(2+)</name>
        <dbReference type="ChEBI" id="CHEBI:29035"/>
        <label>2</label>
    </ligand>
</feature>
<dbReference type="InterPro" id="IPR036264">
    <property type="entry name" value="Bact_exopeptidase_dim_dom"/>
</dbReference>
<dbReference type="NCBIfam" id="TIGR01891">
    <property type="entry name" value="amidohydrolases"/>
    <property type="match status" value="1"/>
</dbReference>
<feature type="binding site" evidence="1">
    <location>
        <position position="131"/>
    </location>
    <ligand>
        <name>Mn(2+)</name>
        <dbReference type="ChEBI" id="CHEBI:29035"/>
        <label>2</label>
    </ligand>
</feature>
<protein>
    <submittedName>
        <fullName evidence="3">Amidohydrolase</fullName>
    </submittedName>
</protein>
<reference evidence="3" key="1">
    <citation type="submission" date="2021-04" db="EMBL/GenBank/DDBJ databases">
        <title>Genome based classification of Actinospica acidithermotolerans sp. nov., an actinobacterium isolated from an Indonesian hot spring.</title>
        <authorList>
            <person name="Kusuma A.B."/>
            <person name="Putra K.E."/>
            <person name="Nafisah S."/>
            <person name="Loh J."/>
            <person name="Nouioui I."/>
            <person name="Goodfellow M."/>
        </authorList>
    </citation>
    <scope>NUCLEOTIDE SEQUENCE</scope>
    <source>
        <strain evidence="3">DSM 45618</strain>
    </source>
</reference>
<dbReference type="Pfam" id="PF07687">
    <property type="entry name" value="M20_dimer"/>
    <property type="match status" value="1"/>
</dbReference>
<feature type="domain" description="Peptidase M20 dimerisation" evidence="2">
    <location>
        <begin position="219"/>
        <end position="315"/>
    </location>
</feature>
<dbReference type="SUPFAM" id="SSF53187">
    <property type="entry name" value="Zn-dependent exopeptidases"/>
    <property type="match status" value="1"/>
</dbReference>
<dbReference type="PANTHER" id="PTHR11014">
    <property type="entry name" value="PEPTIDASE M20 FAMILY MEMBER"/>
    <property type="match status" value="1"/>
</dbReference>
<dbReference type="RefSeq" id="WP_211463720.1">
    <property type="nucleotide sequence ID" value="NZ_JAGSXH010000003.1"/>
</dbReference>
<dbReference type="Proteomes" id="UP000677913">
    <property type="component" value="Unassembled WGS sequence"/>
</dbReference>
<dbReference type="SUPFAM" id="SSF55031">
    <property type="entry name" value="Bacterial exopeptidase dimerisation domain"/>
    <property type="match status" value="1"/>
</dbReference>